<dbReference type="OrthoDB" id="8538589at2"/>
<comment type="similarity">
    <text evidence="1 3">Belongs to the gamma-glutamylcyclotransferase family.</text>
</comment>
<evidence type="ECO:0000259" key="4">
    <source>
        <dbReference type="Pfam" id="PF06094"/>
    </source>
</evidence>
<dbReference type="GO" id="GO:0061929">
    <property type="term" value="F:gamma-glutamylaminecyclotransferase activity"/>
    <property type="evidence" value="ECO:0007669"/>
    <property type="project" value="InterPro"/>
</dbReference>
<keyword evidence="6" id="KW-1185">Reference proteome</keyword>
<feature type="active site" description="Proton acceptor" evidence="2">
    <location>
        <position position="76"/>
    </location>
</feature>
<dbReference type="InterPro" id="IPR036568">
    <property type="entry name" value="GGCT-like_sf"/>
</dbReference>
<dbReference type="CDD" id="cd06661">
    <property type="entry name" value="GGCT_like"/>
    <property type="match status" value="2"/>
</dbReference>
<evidence type="ECO:0000256" key="2">
    <source>
        <dbReference type="PIRSR" id="PIRSR639126-1"/>
    </source>
</evidence>
<dbReference type="GO" id="GO:0005829">
    <property type="term" value="C:cytosol"/>
    <property type="evidence" value="ECO:0007669"/>
    <property type="project" value="TreeGrafter"/>
</dbReference>
<reference evidence="5 6" key="1">
    <citation type="submission" date="2016-10" db="EMBL/GenBank/DDBJ databases">
        <title>Draft genome sequences of four alkaliphilic bacteria belonging to the Anaerobacillus genus.</title>
        <authorList>
            <person name="Bassil N.M."/>
            <person name="Lloyd J.R."/>
        </authorList>
    </citation>
    <scope>NUCLEOTIDE SEQUENCE [LARGE SCALE GENOMIC DNA]</scope>
    <source>
        <strain evidence="5 6">DSM 18345</strain>
    </source>
</reference>
<dbReference type="PANTHER" id="PTHR12510:SF4">
    <property type="entry name" value="GAMMA-GLUTAMYLAMINECYCLOTRANSFERASE"/>
    <property type="match status" value="1"/>
</dbReference>
<evidence type="ECO:0000256" key="3">
    <source>
        <dbReference type="RuleBase" id="RU367036"/>
    </source>
</evidence>
<accession>A0A1S2LVB5</accession>
<dbReference type="Gene3D" id="3.10.490.10">
    <property type="entry name" value="Gamma-glutamyl cyclotransferase-like"/>
    <property type="match status" value="2"/>
</dbReference>
<protein>
    <recommendedName>
        <fullName evidence="3">Gamma-glutamylcyclotransferase family protein</fullName>
    </recommendedName>
</protein>
<dbReference type="Pfam" id="PF06094">
    <property type="entry name" value="GGACT"/>
    <property type="match status" value="1"/>
</dbReference>
<feature type="domain" description="Gamma-glutamylcyclotransferase AIG2-like" evidence="4">
    <location>
        <begin position="7"/>
        <end position="125"/>
    </location>
</feature>
<dbReference type="EMBL" id="MLQR01000005">
    <property type="protein sequence ID" value="OIJ16439.1"/>
    <property type="molecule type" value="Genomic_DNA"/>
</dbReference>
<dbReference type="Pfam" id="PF13772">
    <property type="entry name" value="AIG2_2"/>
    <property type="match status" value="1"/>
</dbReference>
<name>A0A1S2LVB5_9BACI</name>
<organism evidence="5 6">
    <name type="scientific">Anaerobacillus alkalilacustris</name>
    <dbReference type="NCBI Taxonomy" id="393763"/>
    <lineage>
        <taxon>Bacteria</taxon>
        <taxon>Bacillati</taxon>
        <taxon>Bacillota</taxon>
        <taxon>Bacilli</taxon>
        <taxon>Bacillales</taxon>
        <taxon>Bacillaceae</taxon>
        <taxon>Anaerobacillus</taxon>
    </lineage>
</organism>
<evidence type="ECO:0000313" key="6">
    <source>
        <dbReference type="Proteomes" id="UP000179524"/>
    </source>
</evidence>
<dbReference type="Proteomes" id="UP000179524">
    <property type="component" value="Unassembled WGS sequence"/>
</dbReference>
<evidence type="ECO:0000313" key="5">
    <source>
        <dbReference type="EMBL" id="OIJ16439.1"/>
    </source>
</evidence>
<dbReference type="InterPro" id="IPR039126">
    <property type="entry name" value="GGACT"/>
</dbReference>
<dbReference type="PANTHER" id="PTHR12510">
    <property type="entry name" value="TROPONIN C-AKIN-1 PROTEIN"/>
    <property type="match status" value="1"/>
</dbReference>
<dbReference type="AlphaFoldDB" id="A0A1S2LVB5"/>
<comment type="caution">
    <text evidence="5">The sequence shown here is derived from an EMBL/GenBank/DDBJ whole genome shotgun (WGS) entry which is preliminary data.</text>
</comment>
<evidence type="ECO:0000256" key="1">
    <source>
        <dbReference type="ARBA" id="ARBA00008861"/>
    </source>
</evidence>
<dbReference type="InterPro" id="IPR013024">
    <property type="entry name" value="GGCT-like"/>
</dbReference>
<dbReference type="InterPro" id="IPR009288">
    <property type="entry name" value="AIG2-like_dom"/>
</dbReference>
<sequence>MKNRNHVFVYGTLRQHEVNHRLLKEAKCISRQCWTNGILYDTGYGYPAMVPSPRQKVYGELYEVSAEQLHRLDELEGYKGVGKGNHYDRITQVIHSDFATTEAYVYVYSRSHQCDFPEIRFGDWKCHRYLQQDELLYFAYGSCMDDKRFQEAGVKQQFEAIVGCGVAENYSLAYTRKSHDGGRADLIESMDHVEGKVYQITSETLSYLFRREGVTAHIYRPSFIDVTINHKTYRNVLTFLVVDKEEEVAPPPHYATEILRGANGFVSDRYYHKLADDLNVKFGLKHD</sequence>
<dbReference type="SUPFAM" id="SSF110857">
    <property type="entry name" value="Gamma-glutamyl cyclotransferase-like"/>
    <property type="match status" value="2"/>
</dbReference>
<gene>
    <name evidence="5" type="ORF">BKP37_05995</name>
</gene>
<proteinExistence type="inferred from homology"/>
<dbReference type="RefSeq" id="WP_071308770.1">
    <property type="nucleotide sequence ID" value="NZ_MLQR01000005.1"/>
</dbReference>